<dbReference type="OrthoDB" id="1189432at2"/>
<organism evidence="2 3">
    <name type="scientific">Zeaxanthinibacter enoshimensis</name>
    <dbReference type="NCBI Taxonomy" id="392009"/>
    <lineage>
        <taxon>Bacteria</taxon>
        <taxon>Pseudomonadati</taxon>
        <taxon>Bacteroidota</taxon>
        <taxon>Flavobacteriia</taxon>
        <taxon>Flavobacteriales</taxon>
        <taxon>Flavobacteriaceae</taxon>
        <taxon>Zeaxanthinibacter</taxon>
    </lineage>
</organism>
<reference evidence="2 3" key="1">
    <citation type="submission" date="2019-03" db="EMBL/GenBank/DDBJ databases">
        <title>Genomic Encyclopedia of Archaeal and Bacterial Type Strains, Phase II (KMG-II): from individual species to whole genera.</title>
        <authorList>
            <person name="Goeker M."/>
        </authorList>
    </citation>
    <scope>NUCLEOTIDE SEQUENCE [LARGE SCALE GENOMIC DNA]</scope>
    <source>
        <strain evidence="2 3">DSM 18435</strain>
    </source>
</reference>
<keyword evidence="1" id="KW-0472">Membrane</keyword>
<proteinExistence type="predicted"/>
<evidence type="ECO:0000313" key="2">
    <source>
        <dbReference type="EMBL" id="TDQ28160.1"/>
    </source>
</evidence>
<name>A0A4R6TDM2_9FLAO</name>
<evidence type="ECO:0000313" key="3">
    <source>
        <dbReference type="Proteomes" id="UP000295468"/>
    </source>
</evidence>
<dbReference type="Proteomes" id="UP000295468">
    <property type="component" value="Unassembled WGS sequence"/>
</dbReference>
<accession>A0A4R6TDM2</accession>
<sequence>MLVELYPVVKLSILISQEFEFKLFTWAIFLSVTFIILIIWILSKKGFYYKNENLYRGYFIGRLLLIKQKLAIQDKPVCAILKSNKRQKYGFFSAAKPDLANKFGAFDIYLLNENHTAKNRIMTLKHEKNSQKAIDFIMAHTDLKFEVYCPRFY</sequence>
<evidence type="ECO:0000256" key="1">
    <source>
        <dbReference type="SAM" id="Phobius"/>
    </source>
</evidence>
<dbReference type="AlphaFoldDB" id="A0A4R6TDM2"/>
<gene>
    <name evidence="2" type="ORF">CLV82_2962</name>
</gene>
<keyword evidence="3" id="KW-1185">Reference proteome</keyword>
<keyword evidence="1" id="KW-1133">Transmembrane helix</keyword>
<dbReference type="EMBL" id="SNYI01000005">
    <property type="protein sequence ID" value="TDQ28160.1"/>
    <property type="molecule type" value="Genomic_DNA"/>
</dbReference>
<feature type="transmembrane region" description="Helical" evidence="1">
    <location>
        <begin position="23"/>
        <end position="42"/>
    </location>
</feature>
<keyword evidence="1" id="KW-0812">Transmembrane</keyword>
<comment type="caution">
    <text evidence="2">The sequence shown here is derived from an EMBL/GenBank/DDBJ whole genome shotgun (WGS) entry which is preliminary data.</text>
</comment>
<protein>
    <submittedName>
        <fullName evidence="2">Uncharacterized protein</fullName>
    </submittedName>
</protein>